<proteinExistence type="predicted"/>
<dbReference type="AlphaFoldDB" id="A0A1G2CSR0"/>
<sequence length="109" mass="12847">MQFLKISLWAPSVLQAVFCFCLTERRFLWYELLQLVQRRTIKMDEEMFKSKLANLADVNSQMSVSASMAITKSGKANPEMRRVISEQIDVILDKAWFLQRDLDEIAREW</sequence>
<accession>A0A1G2CSR0</accession>
<comment type="caution">
    <text evidence="1">The sequence shown here is derived from an EMBL/GenBank/DDBJ whole genome shotgun (WGS) entry which is preliminary data.</text>
</comment>
<gene>
    <name evidence="1" type="ORF">A2648_01975</name>
</gene>
<name>A0A1G2CSR0_9BACT</name>
<evidence type="ECO:0000313" key="1">
    <source>
        <dbReference type="EMBL" id="OGZ03701.1"/>
    </source>
</evidence>
<dbReference type="Proteomes" id="UP000178841">
    <property type="component" value="Unassembled WGS sequence"/>
</dbReference>
<dbReference type="EMBL" id="MHLH01000015">
    <property type="protein sequence ID" value="OGZ03701.1"/>
    <property type="molecule type" value="Genomic_DNA"/>
</dbReference>
<reference evidence="1 2" key="1">
    <citation type="journal article" date="2016" name="Nat. Commun.">
        <title>Thousands of microbial genomes shed light on interconnected biogeochemical processes in an aquifer system.</title>
        <authorList>
            <person name="Anantharaman K."/>
            <person name="Brown C.T."/>
            <person name="Hug L.A."/>
            <person name="Sharon I."/>
            <person name="Castelle C.J."/>
            <person name="Probst A.J."/>
            <person name="Thomas B.C."/>
            <person name="Singh A."/>
            <person name="Wilkins M.J."/>
            <person name="Karaoz U."/>
            <person name="Brodie E.L."/>
            <person name="Williams K.H."/>
            <person name="Hubbard S.S."/>
            <person name="Banfield J.F."/>
        </authorList>
    </citation>
    <scope>NUCLEOTIDE SEQUENCE [LARGE SCALE GENOMIC DNA]</scope>
</reference>
<organism evidence="1 2">
    <name type="scientific">Candidatus Lloydbacteria bacterium RIFCSPHIGHO2_01_FULL_41_20</name>
    <dbReference type="NCBI Taxonomy" id="1798657"/>
    <lineage>
        <taxon>Bacteria</taxon>
        <taxon>Candidatus Lloydiibacteriota</taxon>
    </lineage>
</organism>
<evidence type="ECO:0000313" key="2">
    <source>
        <dbReference type="Proteomes" id="UP000178841"/>
    </source>
</evidence>
<dbReference type="STRING" id="1798657.A2648_01975"/>
<protein>
    <submittedName>
        <fullName evidence="1">Uncharacterized protein</fullName>
    </submittedName>
</protein>